<accession>A9G0R1</accession>
<dbReference type="AlphaFoldDB" id="A9G0R1"/>
<name>A9G0R1_SORC5</name>
<protein>
    <submittedName>
        <fullName evidence="2">Uncharacterized protein</fullName>
    </submittedName>
</protein>
<gene>
    <name evidence="2" type="ordered locus">sce2267</name>
</gene>
<sequence>MKGHDTFRVLDPRTVANLDLTGSGVETIEVGGALGAGGPLALSAGEEHDEHRRPAGPAPAVKG</sequence>
<evidence type="ECO:0000256" key="1">
    <source>
        <dbReference type="SAM" id="MobiDB-lite"/>
    </source>
</evidence>
<dbReference type="KEGG" id="scl:sce2267"/>
<evidence type="ECO:0000313" key="3">
    <source>
        <dbReference type="Proteomes" id="UP000002139"/>
    </source>
</evidence>
<dbReference type="Proteomes" id="UP000002139">
    <property type="component" value="Chromosome"/>
</dbReference>
<feature type="region of interest" description="Disordered" evidence="1">
    <location>
        <begin position="32"/>
        <end position="63"/>
    </location>
</feature>
<reference evidence="2 3" key="1">
    <citation type="journal article" date="2007" name="Nat. Biotechnol.">
        <title>Complete genome sequence of the myxobacterium Sorangium cellulosum.</title>
        <authorList>
            <person name="Schneiker S."/>
            <person name="Perlova O."/>
            <person name="Kaiser O."/>
            <person name="Gerth K."/>
            <person name="Alici A."/>
            <person name="Altmeyer M.O."/>
            <person name="Bartels D."/>
            <person name="Bekel T."/>
            <person name="Beyer S."/>
            <person name="Bode E."/>
            <person name="Bode H.B."/>
            <person name="Bolten C.J."/>
            <person name="Choudhuri J.V."/>
            <person name="Doss S."/>
            <person name="Elnakady Y.A."/>
            <person name="Frank B."/>
            <person name="Gaigalat L."/>
            <person name="Goesmann A."/>
            <person name="Groeger C."/>
            <person name="Gross F."/>
            <person name="Jelsbak L."/>
            <person name="Jelsbak L."/>
            <person name="Kalinowski J."/>
            <person name="Kegler C."/>
            <person name="Knauber T."/>
            <person name="Konietzny S."/>
            <person name="Kopp M."/>
            <person name="Krause L."/>
            <person name="Krug D."/>
            <person name="Linke B."/>
            <person name="Mahmud T."/>
            <person name="Martinez-Arias R."/>
            <person name="McHardy A.C."/>
            <person name="Merai M."/>
            <person name="Meyer F."/>
            <person name="Mormann S."/>
            <person name="Munoz-Dorado J."/>
            <person name="Perez J."/>
            <person name="Pradella S."/>
            <person name="Rachid S."/>
            <person name="Raddatz G."/>
            <person name="Rosenau F."/>
            <person name="Rueckert C."/>
            <person name="Sasse F."/>
            <person name="Scharfe M."/>
            <person name="Schuster S.C."/>
            <person name="Suen G."/>
            <person name="Treuner-Lange A."/>
            <person name="Velicer G.J."/>
            <person name="Vorholter F.-J."/>
            <person name="Weissman K.J."/>
            <person name="Welch R.D."/>
            <person name="Wenzel S.C."/>
            <person name="Whitworth D.E."/>
            <person name="Wilhelm S."/>
            <person name="Wittmann C."/>
            <person name="Bloecker H."/>
            <person name="Puehler A."/>
            <person name="Mueller R."/>
        </authorList>
    </citation>
    <scope>NUCLEOTIDE SEQUENCE [LARGE SCALE GENOMIC DNA]</scope>
    <source>
        <strain evidence="3">So ce56</strain>
    </source>
</reference>
<dbReference type="HOGENOM" id="CLU_2883546_0_0_7"/>
<keyword evidence="3" id="KW-1185">Reference proteome</keyword>
<dbReference type="EMBL" id="AM746676">
    <property type="protein sequence ID" value="CAN92426.1"/>
    <property type="molecule type" value="Genomic_DNA"/>
</dbReference>
<evidence type="ECO:0000313" key="2">
    <source>
        <dbReference type="EMBL" id="CAN92426.1"/>
    </source>
</evidence>
<proteinExistence type="predicted"/>
<organism evidence="2 3">
    <name type="scientific">Sorangium cellulosum (strain So ce56)</name>
    <name type="common">Polyangium cellulosum (strain So ce56)</name>
    <dbReference type="NCBI Taxonomy" id="448385"/>
    <lineage>
        <taxon>Bacteria</taxon>
        <taxon>Pseudomonadati</taxon>
        <taxon>Myxococcota</taxon>
        <taxon>Polyangia</taxon>
        <taxon>Polyangiales</taxon>
        <taxon>Polyangiaceae</taxon>
        <taxon>Sorangium</taxon>
    </lineage>
</organism>
<dbReference type="STRING" id="448385.sce2267"/>